<proteinExistence type="predicted"/>
<dbReference type="InterPro" id="IPR036388">
    <property type="entry name" value="WH-like_DNA-bd_sf"/>
</dbReference>
<gene>
    <name evidence="6" type="ORF">P9847_01275</name>
</gene>
<feature type="compositionally biased region" description="Basic residues" evidence="4">
    <location>
        <begin position="169"/>
        <end position="188"/>
    </location>
</feature>
<dbReference type="PROSITE" id="PS50995">
    <property type="entry name" value="HTH_MARR_2"/>
    <property type="match status" value="1"/>
</dbReference>
<dbReference type="Gene3D" id="1.10.10.10">
    <property type="entry name" value="Winged helix-like DNA-binding domain superfamily/Winged helix DNA-binding domain"/>
    <property type="match status" value="1"/>
</dbReference>
<dbReference type="RefSeq" id="WP_328274741.1">
    <property type="nucleotide sequence ID" value="NZ_JARTLD010000003.1"/>
</dbReference>
<dbReference type="PROSITE" id="PS01117">
    <property type="entry name" value="HTH_MARR_1"/>
    <property type="match status" value="1"/>
</dbReference>
<dbReference type="SUPFAM" id="SSF46785">
    <property type="entry name" value="Winged helix' DNA-binding domain"/>
    <property type="match status" value="1"/>
</dbReference>
<dbReference type="InterPro" id="IPR000835">
    <property type="entry name" value="HTH_MarR-typ"/>
</dbReference>
<organism evidence="6 7">
    <name type="scientific">Paenibacillus chibensis</name>
    <dbReference type="NCBI Taxonomy" id="59846"/>
    <lineage>
        <taxon>Bacteria</taxon>
        <taxon>Bacillati</taxon>
        <taxon>Bacillota</taxon>
        <taxon>Bacilli</taxon>
        <taxon>Bacillales</taxon>
        <taxon>Paenibacillaceae</taxon>
        <taxon>Paenibacillus</taxon>
    </lineage>
</organism>
<name>A0ABU6PM41_9BACL</name>
<evidence type="ECO:0000313" key="7">
    <source>
        <dbReference type="Proteomes" id="UP001343257"/>
    </source>
</evidence>
<feature type="compositionally biased region" description="Gly residues" evidence="4">
    <location>
        <begin position="195"/>
        <end position="210"/>
    </location>
</feature>
<keyword evidence="1" id="KW-0805">Transcription regulation</keyword>
<keyword evidence="3" id="KW-0804">Transcription</keyword>
<evidence type="ECO:0000259" key="5">
    <source>
        <dbReference type="PROSITE" id="PS50995"/>
    </source>
</evidence>
<dbReference type="SMART" id="SM00347">
    <property type="entry name" value="HTH_MARR"/>
    <property type="match status" value="1"/>
</dbReference>
<dbReference type="EMBL" id="JARTLD010000003">
    <property type="protein sequence ID" value="MED5015929.1"/>
    <property type="molecule type" value="Genomic_DNA"/>
</dbReference>
<keyword evidence="2" id="KW-0238">DNA-binding</keyword>
<keyword evidence="7" id="KW-1185">Reference proteome</keyword>
<accession>A0ABU6PM41</accession>
<dbReference type="Proteomes" id="UP001343257">
    <property type="component" value="Unassembled WGS sequence"/>
</dbReference>
<feature type="domain" description="HTH marR-type" evidence="5">
    <location>
        <begin position="11"/>
        <end position="146"/>
    </location>
</feature>
<protein>
    <submittedName>
        <fullName evidence="6">MarR family transcriptional regulator</fullName>
    </submittedName>
</protein>
<evidence type="ECO:0000256" key="3">
    <source>
        <dbReference type="ARBA" id="ARBA00023163"/>
    </source>
</evidence>
<dbReference type="PANTHER" id="PTHR42756">
    <property type="entry name" value="TRANSCRIPTIONAL REGULATOR, MARR"/>
    <property type="match status" value="1"/>
</dbReference>
<sequence length="218" mass="24818">MNENENEIENNASLMEQFFQFIMLLRRYQFHVRGDQEHFGDPHRGQGRVLALLKIKPEITQKELTYLLNMRNQSLGELLTKLERSGLITRAPSEQDRRVMNVKLTEAGAEAADQLEQRQQDENKLFDCLNEDEQAKLSEYLNRLIGQMTKQIGSGASSEQHPGDFWGGHGRHRPHGKGPHGFRFHRRTGFPSFGWGPGRAPGDGHFGGPRSGQDQGQE</sequence>
<evidence type="ECO:0000256" key="1">
    <source>
        <dbReference type="ARBA" id="ARBA00023015"/>
    </source>
</evidence>
<dbReference type="InterPro" id="IPR036390">
    <property type="entry name" value="WH_DNA-bd_sf"/>
</dbReference>
<dbReference type="InterPro" id="IPR023187">
    <property type="entry name" value="Tscrpt_reg_MarR-type_CS"/>
</dbReference>
<reference evidence="6 7" key="1">
    <citation type="submission" date="2023-03" db="EMBL/GenBank/DDBJ databases">
        <title>Bacillus Genome Sequencing.</title>
        <authorList>
            <person name="Dunlap C."/>
        </authorList>
    </citation>
    <scope>NUCLEOTIDE SEQUENCE [LARGE SCALE GENOMIC DNA]</scope>
    <source>
        <strain evidence="6 7">NRS-52</strain>
    </source>
</reference>
<dbReference type="PRINTS" id="PR00598">
    <property type="entry name" value="HTHMARR"/>
</dbReference>
<evidence type="ECO:0000256" key="4">
    <source>
        <dbReference type="SAM" id="MobiDB-lite"/>
    </source>
</evidence>
<comment type="caution">
    <text evidence="6">The sequence shown here is derived from an EMBL/GenBank/DDBJ whole genome shotgun (WGS) entry which is preliminary data.</text>
</comment>
<feature type="region of interest" description="Disordered" evidence="4">
    <location>
        <begin position="153"/>
        <end position="218"/>
    </location>
</feature>
<dbReference type="Pfam" id="PF01047">
    <property type="entry name" value="MarR"/>
    <property type="match status" value="1"/>
</dbReference>
<dbReference type="PANTHER" id="PTHR42756:SF1">
    <property type="entry name" value="TRANSCRIPTIONAL REPRESSOR OF EMRAB OPERON"/>
    <property type="match status" value="1"/>
</dbReference>
<evidence type="ECO:0000256" key="2">
    <source>
        <dbReference type="ARBA" id="ARBA00023125"/>
    </source>
</evidence>
<evidence type="ECO:0000313" key="6">
    <source>
        <dbReference type="EMBL" id="MED5015929.1"/>
    </source>
</evidence>